<dbReference type="AlphaFoldDB" id="A0AAD7QMR4"/>
<keyword evidence="4 10" id="KW-0812">Transmembrane</keyword>
<sequence length="235" mass="26442">MASSVSSSDPLTAVPGILYPTAAFATVAVLLHRHIQSYAAFPIAPVLIKFNSRFYAAISLWFFITILVSRMTSSQSVGIRYVNWLLPTETSRRYAYHLSKFYEYLDIFLVLANGGQVGLHFAFHHLTTPILTYVRVLRHYEGWEIFAALNALHHALMYAYFAGVSAFRPLLRWTGMLQLVIGILVEIRIICARLAVGGIVWPNIVAGVLLVCYMVLFIRDMMIEDGGKKKKAKDP</sequence>
<dbReference type="EMBL" id="JARPMG010000010">
    <property type="protein sequence ID" value="KAJ8098053.1"/>
    <property type="molecule type" value="Genomic_DNA"/>
</dbReference>
<gene>
    <name evidence="11" type="ORF">POJ06DRAFT_270865</name>
</gene>
<feature type="transmembrane region" description="Helical" evidence="10">
    <location>
        <begin position="101"/>
        <end position="123"/>
    </location>
</feature>
<keyword evidence="7" id="KW-0443">Lipid metabolism</keyword>
<evidence type="ECO:0000256" key="2">
    <source>
        <dbReference type="ARBA" id="ARBA00022516"/>
    </source>
</evidence>
<feature type="transmembrane region" description="Helical" evidence="10">
    <location>
        <begin position="201"/>
        <end position="218"/>
    </location>
</feature>
<keyword evidence="5" id="KW-0276">Fatty acid metabolism</keyword>
<name>A0AAD7QMR4_9ASCO</name>
<evidence type="ECO:0000256" key="6">
    <source>
        <dbReference type="ARBA" id="ARBA00022989"/>
    </source>
</evidence>
<keyword evidence="3" id="KW-0808">Transferase</keyword>
<evidence type="ECO:0000256" key="1">
    <source>
        <dbReference type="ARBA" id="ARBA00004141"/>
    </source>
</evidence>
<evidence type="ECO:0000256" key="7">
    <source>
        <dbReference type="ARBA" id="ARBA00023098"/>
    </source>
</evidence>
<proteinExistence type="predicted"/>
<evidence type="ECO:0000256" key="10">
    <source>
        <dbReference type="SAM" id="Phobius"/>
    </source>
</evidence>
<dbReference type="Pfam" id="PF01151">
    <property type="entry name" value="ELO"/>
    <property type="match status" value="1"/>
</dbReference>
<evidence type="ECO:0000256" key="4">
    <source>
        <dbReference type="ARBA" id="ARBA00022692"/>
    </source>
</evidence>
<accession>A0AAD7QMR4</accession>
<keyword evidence="8 10" id="KW-0472">Membrane</keyword>
<reference evidence="11" key="1">
    <citation type="submission" date="2023-03" db="EMBL/GenBank/DDBJ databases">
        <title>Near-Complete genome sequence of Lipomyces tetrasporous NRRL Y-64009, an oleaginous yeast capable of growing on lignocellulosic hydrolysates.</title>
        <authorList>
            <consortium name="Lawrence Berkeley National Laboratory"/>
            <person name="Jagtap S.S."/>
            <person name="Liu J.-J."/>
            <person name="Walukiewicz H.E."/>
            <person name="Pangilinan J."/>
            <person name="Lipzen A."/>
            <person name="Ahrendt S."/>
            <person name="Koriabine M."/>
            <person name="Cobaugh K."/>
            <person name="Salamov A."/>
            <person name="Yoshinaga Y."/>
            <person name="Ng V."/>
            <person name="Daum C."/>
            <person name="Grigoriev I.V."/>
            <person name="Slininger P.J."/>
            <person name="Dien B.S."/>
            <person name="Jin Y.-S."/>
            <person name="Rao C.V."/>
        </authorList>
    </citation>
    <scope>NUCLEOTIDE SEQUENCE</scope>
    <source>
        <strain evidence="11">NRRL Y-64009</strain>
    </source>
</reference>
<dbReference type="GO" id="GO:0009922">
    <property type="term" value="F:fatty acid elongase activity"/>
    <property type="evidence" value="ECO:0007669"/>
    <property type="project" value="InterPro"/>
</dbReference>
<dbReference type="GO" id="GO:0006633">
    <property type="term" value="P:fatty acid biosynthetic process"/>
    <property type="evidence" value="ECO:0007669"/>
    <property type="project" value="UniProtKB-KW"/>
</dbReference>
<evidence type="ECO:0000256" key="3">
    <source>
        <dbReference type="ARBA" id="ARBA00022679"/>
    </source>
</evidence>
<evidence type="ECO:0008006" key="13">
    <source>
        <dbReference type="Google" id="ProtNLM"/>
    </source>
</evidence>
<keyword evidence="12" id="KW-1185">Reference proteome</keyword>
<evidence type="ECO:0000256" key="8">
    <source>
        <dbReference type="ARBA" id="ARBA00023136"/>
    </source>
</evidence>
<feature type="transmembrane region" description="Helical" evidence="10">
    <location>
        <begin position="12"/>
        <end position="32"/>
    </location>
</feature>
<feature type="transmembrane region" description="Helical" evidence="10">
    <location>
        <begin position="143"/>
        <end position="161"/>
    </location>
</feature>
<keyword evidence="2" id="KW-0444">Lipid biosynthesis</keyword>
<comment type="caution">
    <text evidence="11">The sequence shown here is derived from an EMBL/GenBank/DDBJ whole genome shotgun (WGS) entry which is preliminary data.</text>
</comment>
<evidence type="ECO:0000256" key="9">
    <source>
        <dbReference type="ARBA" id="ARBA00023160"/>
    </source>
</evidence>
<dbReference type="GeneID" id="80884635"/>
<dbReference type="GO" id="GO:0016020">
    <property type="term" value="C:membrane"/>
    <property type="evidence" value="ECO:0007669"/>
    <property type="project" value="UniProtKB-SubCell"/>
</dbReference>
<organism evidence="11 12">
    <name type="scientific">Lipomyces tetrasporus</name>
    <dbReference type="NCBI Taxonomy" id="54092"/>
    <lineage>
        <taxon>Eukaryota</taxon>
        <taxon>Fungi</taxon>
        <taxon>Dikarya</taxon>
        <taxon>Ascomycota</taxon>
        <taxon>Saccharomycotina</taxon>
        <taxon>Lipomycetes</taxon>
        <taxon>Lipomycetales</taxon>
        <taxon>Lipomycetaceae</taxon>
        <taxon>Lipomyces</taxon>
    </lineage>
</organism>
<keyword evidence="9" id="KW-0275">Fatty acid biosynthesis</keyword>
<evidence type="ECO:0000256" key="5">
    <source>
        <dbReference type="ARBA" id="ARBA00022832"/>
    </source>
</evidence>
<evidence type="ECO:0000313" key="11">
    <source>
        <dbReference type="EMBL" id="KAJ8098053.1"/>
    </source>
</evidence>
<comment type="subcellular location">
    <subcellularLocation>
        <location evidence="1">Membrane</location>
        <topology evidence="1">Multi-pass membrane protein</topology>
    </subcellularLocation>
</comment>
<protein>
    <recommendedName>
        <fullName evidence="13">Very-long-chain 3-oxoacyl-CoA synthase</fullName>
    </recommendedName>
</protein>
<feature type="transmembrane region" description="Helical" evidence="10">
    <location>
        <begin position="173"/>
        <end position="195"/>
    </location>
</feature>
<dbReference type="InterPro" id="IPR002076">
    <property type="entry name" value="ELO_fam"/>
</dbReference>
<evidence type="ECO:0000313" key="12">
    <source>
        <dbReference type="Proteomes" id="UP001217417"/>
    </source>
</evidence>
<dbReference type="RefSeq" id="XP_056041503.1">
    <property type="nucleotide sequence ID" value="XM_056189469.1"/>
</dbReference>
<dbReference type="Proteomes" id="UP001217417">
    <property type="component" value="Unassembled WGS sequence"/>
</dbReference>
<keyword evidence="6 10" id="KW-1133">Transmembrane helix</keyword>